<organism evidence="3 4">
    <name type="scientific">Dioscorea zingiberensis</name>
    <dbReference type="NCBI Taxonomy" id="325984"/>
    <lineage>
        <taxon>Eukaryota</taxon>
        <taxon>Viridiplantae</taxon>
        <taxon>Streptophyta</taxon>
        <taxon>Embryophyta</taxon>
        <taxon>Tracheophyta</taxon>
        <taxon>Spermatophyta</taxon>
        <taxon>Magnoliopsida</taxon>
        <taxon>Liliopsida</taxon>
        <taxon>Dioscoreales</taxon>
        <taxon>Dioscoreaceae</taxon>
        <taxon>Dioscorea</taxon>
    </lineage>
</organism>
<feature type="transmembrane region" description="Helical" evidence="2">
    <location>
        <begin position="48"/>
        <end position="66"/>
    </location>
</feature>
<reference evidence="3" key="1">
    <citation type="submission" date="2021-03" db="EMBL/GenBank/DDBJ databases">
        <authorList>
            <person name="Li Z."/>
            <person name="Yang C."/>
        </authorList>
    </citation>
    <scope>NUCLEOTIDE SEQUENCE</scope>
    <source>
        <strain evidence="3">Dzin_1.0</strain>
        <tissue evidence="3">Leaf</tissue>
    </source>
</reference>
<keyword evidence="2" id="KW-0812">Transmembrane</keyword>
<dbReference type="AlphaFoldDB" id="A0A9D5HC93"/>
<feature type="region of interest" description="Disordered" evidence="1">
    <location>
        <begin position="1"/>
        <end position="31"/>
    </location>
</feature>
<comment type="caution">
    <text evidence="3">The sequence shown here is derived from an EMBL/GenBank/DDBJ whole genome shotgun (WGS) entry which is preliminary data.</text>
</comment>
<dbReference type="EMBL" id="JAGGNH010000005">
    <property type="protein sequence ID" value="KAJ0970848.1"/>
    <property type="molecule type" value="Genomic_DNA"/>
</dbReference>
<sequence>MQRQSLGSPNSKLSIHGDVAGGGAAVAEEVDETKSDKMARLCSRSERSIHLIPLLTLLCLLVLYLFSHDPSASDLASIGGAVRVLDRKEVLGVEGRSFRGLKAATKPRRRHRKLGGFL</sequence>
<keyword evidence="4" id="KW-1185">Reference proteome</keyword>
<keyword evidence="2" id="KW-0472">Membrane</keyword>
<name>A0A9D5HC93_9LILI</name>
<feature type="compositionally biased region" description="Polar residues" evidence="1">
    <location>
        <begin position="1"/>
        <end position="13"/>
    </location>
</feature>
<dbReference type="Proteomes" id="UP001085076">
    <property type="component" value="Miscellaneous, Linkage group lg05"/>
</dbReference>
<evidence type="ECO:0000256" key="2">
    <source>
        <dbReference type="SAM" id="Phobius"/>
    </source>
</evidence>
<dbReference type="OrthoDB" id="783427at2759"/>
<proteinExistence type="predicted"/>
<keyword evidence="2" id="KW-1133">Transmembrane helix</keyword>
<accession>A0A9D5HC93</accession>
<reference evidence="3" key="2">
    <citation type="journal article" date="2022" name="Hortic Res">
        <title>The genome of Dioscorea zingiberensis sheds light on the biosynthesis, origin and evolution of the medicinally important diosgenin saponins.</title>
        <authorList>
            <person name="Li Y."/>
            <person name="Tan C."/>
            <person name="Li Z."/>
            <person name="Guo J."/>
            <person name="Li S."/>
            <person name="Chen X."/>
            <person name="Wang C."/>
            <person name="Dai X."/>
            <person name="Yang H."/>
            <person name="Song W."/>
            <person name="Hou L."/>
            <person name="Xu J."/>
            <person name="Tong Z."/>
            <person name="Xu A."/>
            <person name="Yuan X."/>
            <person name="Wang W."/>
            <person name="Yang Q."/>
            <person name="Chen L."/>
            <person name="Sun Z."/>
            <person name="Wang K."/>
            <person name="Pan B."/>
            <person name="Chen J."/>
            <person name="Bao Y."/>
            <person name="Liu F."/>
            <person name="Qi X."/>
            <person name="Gang D.R."/>
            <person name="Wen J."/>
            <person name="Li J."/>
        </authorList>
    </citation>
    <scope>NUCLEOTIDE SEQUENCE</scope>
    <source>
        <strain evidence="3">Dzin_1.0</strain>
    </source>
</reference>
<evidence type="ECO:0000313" key="4">
    <source>
        <dbReference type="Proteomes" id="UP001085076"/>
    </source>
</evidence>
<dbReference type="PANTHER" id="PTHR35297">
    <property type="entry name" value="PROTEIN, PUTATIVE-RELATED"/>
    <property type="match status" value="1"/>
</dbReference>
<evidence type="ECO:0000256" key="1">
    <source>
        <dbReference type="SAM" id="MobiDB-lite"/>
    </source>
</evidence>
<evidence type="ECO:0000313" key="3">
    <source>
        <dbReference type="EMBL" id="KAJ0970848.1"/>
    </source>
</evidence>
<gene>
    <name evidence="3" type="ORF">J5N97_018807</name>
</gene>
<protein>
    <submittedName>
        <fullName evidence="3">Uncharacterized protein</fullName>
    </submittedName>
</protein>
<dbReference type="PANTHER" id="PTHR35297:SF2">
    <property type="entry name" value="PROTEIN, PUTATIVE-RELATED"/>
    <property type="match status" value="1"/>
</dbReference>